<geneLocation type="mitochondrion" evidence="11"/>
<comment type="function">
    <text evidence="1">Core subunit of the mitochondrial membrane respiratory chain NADH dehydrogenase (Complex I) that is believed to belong to the minimal assembly required for catalysis. Complex I functions in the transfer of electrons from NADH to the respiratory chain. The immediate electron acceptor for the enzyme is believed to be ubiquinone.</text>
</comment>
<evidence type="ECO:0000313" key="11">
    <source>
        <dbReference type="EMBL" id="AEM23841.1"/>
    </source>
</evidence>
<sequence>MLWVWVFFFPFLISLLSFFGGVFFLNSSYLLMWDISFFRESNFEMILLFDLFSMMFLFTVGLVSGFVLLYSNYYMKESLFKKKFIVVMMVFIFSMFLLSMSGDLVWLMVGWDGLGFSSMCLIFFFQNWKSFNSAMVTFISNRIGDFFIISFFCFNLMLSGSLFYKGEGWGILGLFLCFGAFSKSAQVPFSAWLPLPMAAPTPVSSLVHSSTLVTAGVFLLIRFKSFLSKMGMSGIFFGSFLTFVLAGMSSLSEYDLKKIIALSTLSHMGLMMSFVGMESFVSAKIHLINHAFFKSLLIMTSGFMIHDNNNFQDIRLISVSSSNFFFSLSFILSLKSMGGAPFFSGFFSKEIFLGKVFLSILSMEMGLLFFFSVSFNCSYSIPALYYFFSPFFSLFSLSSKSGYPEKAFFFMSIVSSFFKGLILLKMVEKEKMISFSFFSLFQKMSMKVGNIFCLIIWKVFSFFFSYMSFWMMKICQMMWMIGSSNNIFQKFVYSSSFFMMMKSDVKSMLDYYVFFFFDLFKYLSGALMKILFTNPFVFVKMCCWNGNSLFFFHI</sequence>
<dbReference type="GO" id="GO:0016020">
    <property type="term" value="C:membrane"/>
    <property type="evidence" value="ECO:0007669"/>
    <property type="project" value="UniProtKB-SubCell"/>
</dbReference>
<evidence type="ECO:0000256" key="4">
    <source>
        <dbReference type="ARBA" id="ARBA00022692"/>
    </source>
</evidence>
<feature type="transmembrane region" description="Helical" evidence="9">
    <location>
        <begin position="325"/>
        <end position="347"/>
    </location>
</feature>
<keyword evidence="11" id="KW-0496">Mitochondrion</keyword>
<proteinExistence type="predicted"/>
<evidence type="ECO:0000259" key="10">
    <source>
        <dbReference type="Pfam" id="PF00361"/>
    </source>
</evidence>
<evidence type="ECO:0000256" key="6">
    <source>
        <dbReference type="ARBA" id="ARBA00023136"/>
    </source>
</evidence>
<dbReference type="InterPro" id="IPR001750">
    <property type="entry name" value="ND/Mrp_TM"/>
</dbReference>
<feature type="transmembrane region" description="Helical" evidence="9">
    <location>
        <begin position="205"/>
        <end position="223"/>
    </location>
</feature>
<dbReference type="GO" id="GO:0042773">
    <property type="term" value="P:ATP synthesis coupled electron transport"/>
    <property type="evidence" value="ECO:0007669"/>
    <property type="project" value="InterPro"/>
</dbReference>
<feature type="transmembrane region" description="Helical" evidence="9">
    <location>
        <begin position="367"/>
        <end position="388"/>
    </location>
</feature>
<feature type="transmembrane region" description="Helical" evidence="9">
    <location>
        <begin position="146"/>
        <end position="164"/>
    </location>
</feature>
<dbReference type="Pfam" id="PF00361">
    <property type="entry name" value="Proton_antipo_M"/>
    <property type="match status" value="1"/>
</dbReference>
<feature type="transmembrane region" description="Helical" evidence="9">
    <location>
        <begin position="171"/>
        <end position="193"/>
    </location>
</feature>
<comment type="subcellular location">
    <subcellularLocation>
        <location evidence="2">Membrane</location>
        <topology evidence="2">Multi-pass membrane protein</topology>
    </subcellularLocation>
</comment>
<evidence type="ECO:0000256" key="9">
    <source>
        <dbReference type="SAM" id="Phobius"/>
    </source>
</evidence>
<accession>G1EN63</accession>
<evidence type="ECO:0000256" key="7">
    <source>
        <dbReference type="ARBA" id="ARBA00031027"/>
    </source>
</evidence>
<keyword evidence="6 9" id="KW-0472">Membrane</keyword>
<feature type="transmembrane region" description="Helical" evidence="9">
    <location>
        <begin position="511"/>
        <end position="532"/>
    </location>
</feature>
<gene>
    <name evidence="11" type="primary">ND5</name>
</gene>
<feature type="transmembrane region" description="Helical" evidence="9">
    <location>
        <begin position="408"/>
        <end position="427"/>
    </location>
</feature>
<dbReference type="GO" id="GO:0015990">
    <property type="term" value="P:electron transport coupled proton transport"/>
    <property type="evidence" value="ECO:0007669"/>
    <property type="project" value="TreeGrafter"/>
</dbReference>
<feature type="transmembrane region" description="Helical" evidence="9">
    <location>
        <begin position="46"/>
        <end position="70"/>
    </location>
</feature>
<organism evidence="11">
    <name type="scientific">Coloceras sp. SLC-2011</name>
    <dbReference type="NCBI Taxonomy" id="1075158"/>
    <lineage>
        <taxon>Eukaryota</taxon>
        <taxon>Metazoa</taxon>
        <taxon>Ecdysozoa</taxon>
        <taxon>Arthropoda</taxon>
        <taxon>Hexapoda</taxon>
        <taxon>Insecta</taxon>
        <taxon>Pterygota</taxon>
        <taxon>Neoptera</taxon>
        <taxon>Paraneoptera</taxon>
        <taxon>Psocodea</taxon>
        <taxon>Troctomorpha</taxon>
        <taxon>Phthiraptera</taxon>
        <taxon>Ischnocera</taxon>
        <taxon>Philopteridae</taxon>
        <taxon>Coloceras</taxon>
    </lineage>
</organism>
<evidence type="ECO:0000256" key="5">
    <source>
        <dbReference type="ARBA" id="ARBA00022989"/>
    </source>
</evidence>
<feature type="transmembrane region" description="Helical" evidence="9">
    <location>
        <begin position="235"/>
        <end position="252"/>
    </location>
</feature>
<dbReference type="GO" id="GO:0003954">
    <property type="term" value="F:NADH dehydrogenase activity"/>
    <property type="evidence" value="ECO:0007669"/>
    <property type="project" value="TreeGrafter"/>
</dbReference>
<feature type="transmembrane region" description="Helical" evidence="9">
    <location>
        <begin position="82"/>
        <end position="98"/>
    </location>
</feature>
<feature type="transmembrane region" description="Helical" evidence="9">
    <location>
        <begin position="287"/>
        <end position="305"/>
    </location>
</feature>
<feature type="transmembrane region" description="Helical" evidence="9">
    <location>
        <begin position="6"/>
        <end position="25"/>
    </location>
</feature>
<comment type="catalytic activity">
    <reaction evidence="8">
        <text>a ubiquinone + NADH + 5 H(+)(in) = a ubiquinol + NAD(+) + 4 H(+)(out)</text>
        <dbReference type="Rhea" id="RHEA:29091"/>
        <dbReference type="Rhea" id="RHEA-COMP:9565"/>
        <dbReference type="Rhea" id="RHEA-COMP:9566"/>
        <dbReference type="ChEBI" id="CHEBI:15378"/>
        <dbReference type="ChEBI" id="CHEBI:16389"/>
        <dbReference type="ChEBI" id="CHEBI:17976"/>
        <dbReference type="ChEBI" id="CHEBI:57540"/>
        <dbReference type="ChEBI" id="CHEBI:57945"/>
        <dbReference type="EC" id="7.1.1.2"/>
    </reaction>
</comment>
<dbReference type="InterPro" id="IPR003945">
    <property type="entry name" value="NU5C-like"/>
</dbReference>
<dbReference type="AlphaFoldDB" id="G1EN63"/>
<dbReference type="PANTHER" id="PTHR42829">
    <property type="entry name" value="NADH-UBIQUINONE OXIDOREDUCTASE CHAIN 5"/>
    <property type="match status" value="1"/>
</dbReference>
<feature type="domain" description="NADH:quinone oxidoreductase/Mrp antiporter transmembrane" evidence="10">
    <location>
        <begin position="101"/>
        <end position="360"/>
    </location>
</feature>
<protein>
    <recommendedName>
        <fullName evidence="3">NADH:ubiquinone reductase (H(+)-translocating)</fullName>
        <ecNumber evidence="3">7.1.1.2</ecNumber>
    </recommendedName>
    <alternativeName>
        <fullName evidence="7">NADH dehydrogenase subunit 5</fullName>
    </alternativeName>
</protein>
<feature type="transmembrane region" description="Helical" evidence="9">
    <location>
        <begin position="448"/>
        <end position="471"/>
    </location>
</feature>
<evidence type="ECO:0000256" key="1">
    <source>
        <dbReference type="ARBA" id="ARBA00003257"/>
    </source>
</evidence>
<name>G1EN63_9NEOP</name>
<reference evidence="11" key="1">
    <citation type="journal article" date="2011" name="BMC Genomics">
        <title>Mitochondrial genome deletions and minicircles are common in lice (Insecta: Phthiraptera).</title>
        <authorList>
            <person name="Cameron S.L."/>
            <person name="Yoshizawa K."/>
            <person name="Mizukoshi A."/>
            <person name="Whiting M.F."/>
            <person name="Johnson K.P."/>
        </authorList>
    </citation>
    <scope>NUCLEOTIDE SEQUENCE</scope>
</reference>
<evidence type="ECO:0000256" key="2">
    <source>
        <dbReference type="ARBA" id="ARBA00004141"/>
    </source>
</evidence>
<keyword evidence="4 9" id="KW-0812">Transmembrane</keyword>
<evidence type="ECO:0000256" key="3">
    <source>
        <dbReference type="ARBA" id="ARBA00012944"/>
    </source>
</evidence>
<dbReference type="PRINTS" id="PR01434">
    <property type="entry name" value="NADHDHGNASE5"/>
</dbReference>
<keyword evidence="5 9" id="KW-1133">Transmembrane helix</keyword>
<dbReference type="EMBL" id="JN122000">
    <property type="protein sequence ID" value="AEM23841.1"/>
    <property type="molecule type" value="Genomic_DNA"/>
</dbReference>
<dbReference type="EC" id="7.1.1.2" evidence="3"/>
<feature type="transmembrane region" description="Helical" evidence="9">
    <location>
        <begin position="258"/>
        <end position="275"/>
    </location>
</feature>
<dbReference type="GO" id="GO:0008137">
    <property type="term" value="F:NADH dehydrogenase (ubiquinone) activity"/>
    <property type="evidence" value="ECO:0007669"/>
    <property type="project" value="UniProtKB-EC"/>
</dbReference>
<evidence type="ECO:0000256" key="8">
    <source>
        <dbReference type="ARBA" id="ARBA00049551"/>
    </source>
</evidence>
<dbReference type="PANTHER" id="PTHR42829:SF2">
    <property type="entry name" value="NADH-UBIQUINONE OXIDOREDUCTASE CHAIN 5"/>
    <property type="match status" value="1"/>
</dbReference>